<dbReference type="NCBIfam" id="TIGR03352">
    <property type="entry name" value="VI_chp_3"/>
    <property type="match status" value="1"/>
</dbReference>
<organism evidence="2 3">
    <name type="scientific">Cognatilysobacter bugurensis</name>
    <dbReference type="NCBI Taxonomy" id="543356"/>
    <lineage>
        <taxon>Bacteria</taxon>
        <taxon>Pseudomonadati</taxon>
        <taxon>Pseudomonadota</taxon>
        <taxon>Gammaproteobacteria</taxon>
        <taxon>Lysobacterales</taxon>
        <taxon>Lysobacteraceae</taxon>
        <taxon>Cognatilysobacter</taxon>
    </lineage>
</organism>
<dbReference type="PANTHER" id="PTHR37625:SF4">
    <property type="entry name" value="OUTER MEMBRANE LIPOPROTEIN"/>
    <property type="match status" value="1"/>
</dbReference>
<dbReference type="Gene3D" id="2.60.40.4150">
    <property type="entry name" value="Type VI secretion system, lipoprotein SciN"/>
    <property type="match status" value="1"/>
</dbReference>
<feature type="transmembrane region" description="Helical" evidence="1">
    <location>
        <begin position="35"/>
        <end position="57"/>
    </location>
</feature>
<proteinExistence type="predicted"/>
<dbReference type="InterPro" id="IPR017734">
    <property type="entry name" value="T6SS_SciN"/>
</dbReference>
<keyword evidence="1" id="KW-1133">Transmembrane helix</keyword>
<evidence type="ECO:0000256" key="1">
    <source>
        <dbReference type="SAM" id="Phobius"/>
    </source>
</evidence>
<gene>
    <name evidence="2" type="ORF">GCM10007067_20270</name>
</gene>
<name>A0A918W8W3_9GAMM</name>
<sequence length="228" mass="24071">MLAVDVGRLRPSMEAGDMEIHVANRGSTPRARRSLTALVLSVAVAVVLAGCGAAGGVREAMGQAMESAGLKQAVPKEHVVPLRLYAADNLNAGSGTRPLALVVRVYQLKGLQRFEQAPFDAFLDEDAERAALGNDLVAANEVLLTPGQRYELQERMAADASHIGIVALFRAPASSRWRFAFDSRKAVAEGITVGLHACALTTTSAALQTQLASEAHALSSVNCAGKRR</sequence>
<dbReference type="Pfam" id="PF12790">
    <property type="entry name" value="T6SS-SciN"/>
    <property type="match status" value="1"/>
</dbReference>
<comment type="caution">
    <text evidence="2">The sequence shown here is derived from an EMBL/GenBank/DDBJ whole genome shotgun (WGS) entry which is preliminary data.</text>
</comment>
<dbReference type="AlphaFoldDB" id="A0A918W8W3"/>
<accession>A0A918W8W3</accession>
<keyword evidence="3" id="KW-1185">Reference proteome</keyword>
<keyword evidence="1" id="KW-0812">Transmembrane</keyword>
<dbReference type="PANTHER" id="PTHR37625">
    <property type="entry name" value="OUTER MEMBRANE LIPOPROTEIN-RELATED"/>
    <property type="match status" value="1"/>
</dbReference>
<dbReference type="InterPro" id="IPR038706">
    <property type="entry name" value="Type_VI_SciN-like_sf"/>
</dbReference>
<evidence type="ECO:0000313" key="2">
    <source>
        <dbReference type="EMBL" id="GHA82269.1"/>
    </source>
</evidence>
<dbReference type="EMBL" id="BMYD01000003">
    <property type="protein sequence ID" value="GHA82269.1"/>
    <property type="molecule type" value="Genomic_DNA"/>
</dbReference>
<protein>
    <submittedName>
        <fullName evidence="2">Type VI secretion system-associated lipoprotein</fullName>
    </submittedName>
</protein>
<dbReference type="Proteomes" id="UP000646426">
    <property type="component" value="Unassembled WGS sequence"/>
</dbReference>
<keyword evidence="1" id="KW-0472">Membrane</keyword>
<reference evidence="2" key="2">
    <citation type="submission" date="2020-09" db="EMBL/GenBank/DDBJ databases">
        <authorList>
            <person name="Sun Q."/>
            <person name="Kim S."/>
        </authorList>
    </citation>
    <scope>NUCLEOTIDE SEQUENCE</scope>
    <source>
        <strain evidence="2">KCTC 23077</strain>
    </source>
</reference>
<keyword evidence="2" id="KW-0449">Lipoprotein</keyword>
<reference evidence="2" key="1">
    <citation type="journal article" date="2014" name="Int. J. Syst. Evol. Microbiol.">
        <title>Complete genome sequence of Corynebacterium casei LMG S-19264T (=DSM 44701T), isolated from a smear-ripened cheese.</title>
        <authorList>
            <consortium name="US DOE Joint Genome Institute (JGI-PGF)"/>
            <person name="Walter F."/>
            <person name="Albersmeier A."/>
            <person name="Kalinowski J."/>
            <person name="Ruckert C."/>
        </authorList>
    </citation>
    <scope>NUCLEOTIDE SEQUENCE</scope>
    <source>
        <strain evidence="2">KCTC 23077</strain>
    </source>
</reference>
<evidence type="ECO:0000313" key="3">
    <source>
        <dbReference type="Proteomes" id="UP000646426"/>
    </source>
</evidence>